<keyword evidence="1" id="KW-0812">Transmembrane</keyword>
<organism evidence="2 3">
    <name type="scientific">Pseudotenacibaculum haliotis</name>
    <dbReference type="NCBI Taxonomy" id="1862138"/>
    <lineage>
        <taxon>Bacteria</taxon>
        <taxon>Pseudomonadati</taxon>
        <taxon>Bacteroidota</taxon>
        <taxon>Flavobacteriia</taxon>
        <taxon>Flavobacteriales</taxon>
        <taxon>Flavobacteriaceae</taxon>
        <taxon>Pseudotenacibaculum</taxon>
    </lineage>
</organism>
<dbReference type="RefSeq" id="WP_379666439.1">
    <property type="nucleotide sequence ID" value="NZ_JBHULH010000004.1"/>
</dbReference>
<keyword evidence="3" id="KW-1185">Reference proteome</keyword>
<evidence type="ECO:0000313" key="2">
    <source>
        <dbReference type="EMBL" id="MFD2567731.1"/>
    </source>
</evidence>
<proteinExistence type="predicted"/>
<protein>
    <submittedName>
        <fullName evidence="2">DUF4258 domain-containing protein</fullName>
    </submittedName>
</protein>
<reference evidence="3" key="1">
    <citation type="journal article" date="2019" name="Int. J. Syst. Evol. Microbiol.">
        <title>The Global Catalogue of Microorganisms (GCM) 10K type strain sequencing project: providing services to taxonomists for standard genome sequencing and annotation.</title>
        <authorList>
            <consortium name="The Broad Institute Genomics Platform"/>
            <consortium name="The Broad Institute Genome Sequencing Center for Infectious Disease"/>
            <person name="Wu L."/>
            <person name="Ma J."/>
        </authorList>
    </citation>
    <scope>NUCLEOTIDE SEQUENCE [LARGE SCALE GENOMIC DNA]</scope>
    <source>
        <strain evidence="3">KCTC 52127</strain>
    </source>
</reference>
<gene>
    <name evidence="2" type="ORF">ACFSRZ_10135</name>
</gene>
<keyword evidence="1" id="KW-1133">Transmembrane helix</keyword>
<evidence type="ECO:0000256" key="1">
    <source>
        <dbReference type="SAM" id="Phobius"/>
    </source>
</evidence>
<feature type="transmembrane region" description="Helical" evidence="1">
    <location>
        <begin position="7"/>
        <end position="25"/>
    </location>
</feature>
<sequence>MKLLKRIGYYLIGVSLGSIIVLFIWKGKDVAFPYGPDARTLSSIRKKTLTYSESAKNSMNEFKIDTTYINAILLNGDVKFGKSEPRKKPCAEYYITGKHNEKQVDFYVIRCDSTATVDKVWLKN</sequence>
<comment type="caution">
    <text evidence="2">The sequence shown here is derived from an EMBL/GenBank/DDBJ whole genome shotgun (WGS) entry which is preliminary data.</text>
</comment>
<dbReference type="Proteomes" id="UP001597508">
    <property type="component" value="Unassembled WGS sequence"/>
</dbReference>
<keyword evidence="1" id="KW-0472">Membrane</keyword>
<dbReference type="EMBL" id="JBHULH010000004">
    <property type="protein sequence ID" value="MFD2567731.1"/>
    <property type="molecule type" value="Genomic_DNA"/>
</dbReference>
<accession>A0ABW5LUG9</accession>
<evidence type="ECO:0000313" key="3">
    <source>
        <dbReference type="Proteomes" id="UP001597508"/>
    </source>
</evidence>
<name>A0ABW5LUG9_9FLAO</name>